<sequence>MPSEKQKMIAGELYRPGDPELVRDRAASQALQRQYNDTIVSDVDVRKTVLDQWLGGRGSSCALRAPLYADYGYNIHLGDDVFLNYGCVLLDVCTIRIGDMTQVGPMVQILTADHPRDAAARDAGLEFGQPVDIGRNVWIGGGALILPGVTVGDDAIIGAGAVVTKDVPAGTTVAGNPARPLVPRHSTD</sequence>
<feature type="domain" description="Maltose/galactoside acetyltransferase" evidence="5">
    <location>
        <begin position="5"/>
        <end position="59"/>
    </location>
</feature>
<keyword evidence="4" id="KW-0012">Acyltransferase</keyword>
<dbReference type="PROSITE" id="PS00101">
    <property type="entry name" value="HEXAPEP_TRANSFERASES"/>
    <property type="match status" value="1"/>
</dbReference>
<comment type="caution">
    <text evidence="6">The sequence shown here is derived from an EMBL/GenBank/DDBJ whole genome shotgun (WGS) entry which is preliminary data.</text>
</comment>
<keyword evidence="3" id="KW-0677">Repeat</keyword>
<dbReference type="SMART" id="SM01266">
    <property type="entry name" value="Mac"/>
    <property type="match status" value="1"/>
</dbReference>
<accession>A0ABT3BBW7</accession>
<comment type="similarity">
    <text evidence="1">Belongs to the transferase hexapeptide repeat family.</text>
</comment>
<dbReference type="EMBL" id="JALIEB010000003">
    <property type="protein sequence ID" value="MCV3271072.1"/>
    <property type="molecule type" value="Genomic_DNA"/>
</dbReference>
<dbReference type="SUPFAM" id="SSF51161">
    <property type="entry name" value="Trimeric LpxA-like enzymes"/>
    <property type="match status" value="1"/>
</dbReference>
<reference evidence="6 7" key="1">
    <citation type="submission" date="2022-04" db="EMBL/GenBank/DDBJ databases">
        <title>Roseobacter sp. WL0113 is a bacterium isolated from neritic sediment.</title>
        <authorList>
            <person name="Wang L."/>
            <person name="He W."/>
            <person name="Zhang D.-F."/>
        </authorList>
    </citation>
    <scope>NUCLEOTIDE SEQUENCE [LARGE SCALE GENOMIC DNA]</scope>
    <source>
        <strain evidence="6 7">WL0113</strain>
    </source>
</reference>
<dbReference type="Pfam" id="PF12464">
    <property type="entry name" value="Mac"/>
    <property type="match status" value="1"/>
</dbReference>
<dbReference type="PANTHER" id="PTHR23416:SF23">
    <property type="entry name" value="ACETYLTRANSFERASE C18B11.09C-RELATED"/>
    <property type="match status" value="1"/>
</dbReference>
<evidence type="ECO:0000256" key="3">
    <source>
        <dbReference type="ARBA" id="ARBA00022737"/>
    </source>
</evidence>
<keyword evidence="7" id="KW-1185">Reference proteome</keyword>
<evidence type="ECO:0000313" key="6">
    <source>
        <dbReference type="EMBL" id="MCV3271072.1"/>
    </source>
</evidence>
<proteinExistence type="inferred from homology"/>
<dbReference type="InterPro" id="IPR011004">
    <property type="entry name" value="Trimer_LpxA-like_sf"/>
</dbReference>
<dbReference type="InterPro" id="IPR018357">
    <property type="entry name" value="Hexapep_transf_CS"/>
</dbReference>
<evidence type="ECO:0000259" key="5">
    <source>
        <dbReference type="SMART" id="SM01266"/>
    </source>
</evidence>
<gene>
    <name evidence="6" type="ORF">MUB52_06505</name>
</gene>
<keyword evidence="2" id="KW-0808">Transferase</keyword>
<dbReference type="InterPro" id="IPR024688">
    <property type="entry name" value="Mac_dom"/>
</dbReference>
<evidence type="ECO:0000256" key="2">
    <source>
        <dbReference type="ARBA" id="ARBA00022679"/>
    </source>
</evidence>
<evidence type="ECO:0000313" key="7">
    <source>
        <dbReference type="Proteomes" id="UP001208690"/>
    </source>
</evidence>
<dbReference type="InterPro" id="IPR001451">
    <property type="entry name" value="Hexapep"/>
</dbReference>
<dbReference type="CDD" id="cd03357">
    <property type="entry name" value="LbH_MAT_GAT"/>
    <property type="match status" value="1"/>
</dbReference>
<evidence type="ECO:0000256" key="4">
    <source>
        <dbReference type="ARBA" id="ARBA00023315"/>
    </source>
</evidence>
<dbReference type="Gene3D" id="2.160.10.10">
    <property type="entry name" value="Hexapeptide repeat proteins"/>
    <property type="match status" value="1"/>
</dbReference>
<dbReference type="PANTHER" id="PTHR23416">
    <property type="entry name" value="SIALIC ACID SYNTHASE-RELATED"/>
    <property type="match status" value="1"/>
</dbReference>
<dbReference type="InterPro" id="IPR051159">
    <property type="entry name" value="Hexapeptide_acetyltransf"/>
</dbReference>
<name>A0ABT3BBW7_9RHOB</name>
<evidence type="ECO:0000256" key="1">
    <source>
        <dbReference type="ARBA" id="ARBA00007274"/>
    </source>
</evidence>
<organism evidence="6 7">
    <name type="scientific">Roseobacter sinensis</name>
    <dbReference type="NCBI Taxonomy" id="2931391"/>
    <lineage>
        <taxon>Bacteria</taxon>
        <taxon>Pseudomonadati</taxon>
        <taxon>Pseudomonadota</taxon>
        <taxon>Alphaproteobacteria</taxon>
        <taxon>Rhodobacterales</taxon>
        <taxon>Roseobacteraceae</taxon>
        <taxon>Roseobacter</taxon>
    </lineage>
</organism>
<dbReference type="RefSeq" id="WP_263843390.1">
    <property type="nucleotide sequence ID" value="NZ_JALIEB010000003.1"/>
</dbReference>
<dbReference type="Proteomes" id="UP001208690">
    <property type="component" value="Unassembled WGS sequence"/>
</dbReference>
<dbReference type="Pfam" id="PF00132">
    <property type="entry name" value="Hexapep"/>
    <property type="match status" value="1"/>
</dbReference>
<protein>
    <submittedName>
        <fullName evidence="6">Sugar O-acetyltransferase</fullName>
    </submittedName>
</protein>